<dbReference type="AlphaFoldDB" id="K8ED27"/>
<proteinExistence type="inferred from homology"/>
<keyword evidence="4 7" id="KW-0833">Ubl conjugation pathway</keyword>
<dbReference type="PROSITE" id="PS00183">
    <property type="entry name" value="UBC_1"/>
    <property type="match status" value="1"/>
</dbReference>
<reference evidence="10 11" key="1">
    <citation type="submission" date="2011-10" db="EMBL/GenBank/DDBJ databases">
        <authorList>
            <person name="Genoscope - CEA"/>
        </authorList>
    </citation>
    <scope>NUCLEOTIDE SEQUENCE [LARGE SCALE GENOMIC DNA]</scope>
    <source>
        <strain evidence="10 11">RCC 1105</strain>
    </source>
</reference>
<keyword evidence="3 7" id="KW-0547">Nucleotide-binding</keyword>
<evidence type="ECO:0000259" key="9">
    <source>
        <dbReference type="PROSITE" id="PS50127"/>
    </source>
</evidence>
<dbReference type="PROSITE" id="PS50030">
    <property type="entry name" value="UBA"/>
    <property type="match status" value="1"/>
</dbReference>
<dbReference type="PROSITE" id="PS50127">
    <property type="entry name" value="UBC_2"/>
    <property type="match status" value="1"/>
</dbReference>
<dbReference type="FunFam" id="3.10.110.10:FF:000037">
    <property type="entry name" value="ubiquitin-conjugating enzyme E2 27"/>
    <property type="match status" value="1"/>
</dbReference>
<dbReference type="CDD" id="cd23800">
    <property type="entry name" value="UBCc_UBE2K"/>
    <property type="match status" value="1"/>
</dbReference>
<dbReference type="InterPro" id="IPR000608">
    <property type="entry name" value="UBC"/>
</dbReference>
<dbReference type="STRING" id="41875.K8ED27"/>
<feature type="domain" description="UBA" evidence="8">
    <location>
        <begin position="156"/>
        <end position="195"/>
    </location>
</feature>
<dbReference type="Gene3D" id="1.10.8.10">
    <property type="entry name" value="DNA helicase RuvA subunit, C-terminal domain"/>
    <property type="match status" value="1"/>
</dbReference>
<accession>K8ED27</accession>
<evidence type="ECO:0000256" key="2">
    <source>
        <dbReference type="ARBA" id="ARBA00022679"/>
    </source>
</evidence>
<dbReference type="InterPro" id="IPR015940">
    <property type="entry name" value="UBA"/>
</dbReference>
<comment type="similarity">
    <text evidence="7">Belongs to the ubiquitin-conjugating enzyme family.</text>
</comment>
<dbReference type="Pfam" id="PF00179">
    <property type="entry name" value="UQ_con"/>
    <property type="match status" value="1"/>
</dbReference>
<dbReference type="SUPFAM" id="SSF46934">
    <property type="entry name" value="UBA-like"/>
    <property type="match status" value="1"/>
</dbReference>
<evidence type="ECO:0000256" key="1">
    <source>
        <dbReference type="ARBA" id="ARBA00012486"/>
    </source>
</evidence>
<sequence length="195" mass="21561">MDTNRLSKELREIASDKASGVSVELVGDSLAHMRGTITGPSETPYQGGTFLVDIHITNSYPFEPPKMKFLTKVWHPNVSSQSGAICLDVLKDQWTPALTIKTALLSVQALLAAAEPDDPQDAVVAKMYVSNRAQFDLQAKEWTEKYAKEGQKVEAAKDPKVVKLMEMGFGEQDAERALVKCNFNQEEALEYLLAQ</sequence>
<name>K8ED27_9CHLO</name>
<evidence type="ECO:0000313" key="10">
    <source>
        <dbReference type="EMBL" id="CCO15884.1"/>
    </source>
</evidence>
<dbReference type="EMBL" id="FO082276">
    <property type="protein sequence ID" value="CCO15884.1"/>
    <property type="molecule type" value="Genomic_DNA"/>
</dbReference>
<dbReference type="SUPFAM" id="SSF54495">
    <property type="entry name" value="UBC-like"/>
    <property type="match status" value="1"/>
</dbReference>
<evidence type="ECO:0000256" key="7">
    <source>
        <dbReference type="RuleBase" id="RU362109"/>
    </source>
</evidence>
<dbReference type="Proteomes" id="UP000198341">
    <property type="component" value="Chromosome 3"/>
</dbReference>
<evidence type="ECO:0000256" key="6">
    <source>
        <dbReference type="PROSITE-ProRule" id="PRU10133"/>
    </source>
</evidence>
<keyword evidence="11" id="KW-1185">Reference proteome</keyword>
<dbReference type="Pfam" id="PF22562">
    <property type="entry name" value="UBA_7"/>
    <property type="match status" value="1"/>
</dbReference>
<keyword evidence="5 7" id="KW-0067">ATP-binding</keyword>
<dbReference type="GO" id="GO:0005524">
    <property type="term" value="F:ATP binding"/>
    <property type="evidence" value="ECO:0007669"/>
    <property type="project" value="UniProtKB-UniRule"/>
</dbReference>
<dbReference type="InterPro" id="IPR023313">
    <property type="entry name" value="UBQ-conjugating_AS"/>
</dbReference>
<evidence type="ECO:0000256" key="3">
    <source>
        <dbReference type="ARBA" id="ARBA00022741"/>
    </source>
</evidence>
<dbReference type="SMART" id="SM00212">
    <property type="entry name" value="UBCc"/>
    <property type="match status" value="1"/>
</dbReference>
<dbReference type="Gene3D" id="3.10.110.10">
    <property type="entry name" value="Ubiquitin Conjugating Enzyme"/>
    <property type="match status" value="1"/>
</dbReference>
<protein>
    <recommendedName>
        <fullName evidence="1">E2 ubiquitin-conjugating enzyme</fullName>
        <ecNumber evidence="1">2.3.2.23</ecNumber>
    </recommendedName>
</protein>
<dbReference type="eggNOG" id="KOG0418">
    <property type="taxonomic scope" value="Eukaryota"/>
</dbReference>
<dbReference type="GeneID" id="19016870"/>
<dbReference type="InterPro" id="IPR009060">
    <property type="entry name" value="UBA-like_sf"/>
</dbReference>
<feature type="active site" description="Glycyl thioester intermediate" evidence="6">
    <location>
        <position position="86"/>
    </location>
</feature>
<feature type="domain" description="UBC core" evidence="9">
    <location>
        <begin position="1"/>
        <end position="148"/>
    </location>
</feature>
<gene>
    <name evidence="10" type="ORF">Bathy03g03330</name>
</gene>
<organism evidence="10 11">
    <name type="scientific">Bathycoccus prasinos</name>
    <dbReference type="NCBI Taxonomy" id="41875"/>
    <lineage>
        <taxon>Eukaryota</taxon>
        <taxon>Viridiplantae</taxon>
        <taxon>Chlorophyta</taxon>
        <taxon>Mamiellophyceae</taxon>
        <taxon>Mamiellales</taxon>
        <taxon>Bathycoccaceae</taxon>
        <taxon>Bathycoccus</taxon>
    </lineage>
</organism>
<dbReference type="KEGG" id="bpg:Bathy03g03330"/>
<evidence type="ECO:0000313" key="11">
    <source>
        <dbReference type="Proteomes" id="UP000198341"/>
    </source>
</evidence>
<keyword evidence="2" id="KW-0808">Transferase</keyword>
<dbReference type="OrthoDB" id="7851174at2759"/>
<dbReference type="PANTHER" id="PTHR24068">
    <property type="entry name" value="UBIQUITIN-CONJUGATING ENZYME E2"/>
    <property type="match status" value="1"/>
</dbReference>
<dbReference type="InterPro" id="IPR016135">
    <property type="entry name" value="UBQ-conjugating_enzyme/RWD"/>
</dbReference>
<dbReference type="RefSeq" id="XP_007514447.1">
    <property type="nucleotide sequence ID" value="XM_007514385.1"/>
</dbReference>
<evidence type="ECO:0000259" key="8">
    <source>
        <dbReference type="PROSITE" id="PS50030"/>
    </source>
</evidence>
<evidence type="ECO:0000256" key="4">
    <source>
        <dbReference type="ARBA" id="ARBA00022786"/>
    </source>
</evidence>
<dbReference type="EC" id="2.3.2.23" evidence="1"/>
<dbReference type="SMART" id="SM00165">
    <property type="entry name" value="UBA"/>
    <property type="match status" value="1"/>
</dbReference>
<dbReference type="GO" id="GO:0061631">
    <property type="term" value="F:ubiquitin conjugating enzyme activity"/>
    <property type="evidence" value="ECO:0007669"/>
    <property type="project" value="UniProtKB-EC"/>
</dbReference>
<evidence type="ECO:0000256" key="5">
    <source>
        <dbReference type="ARBA" id="ARBA00022840"/>
    </source>
</evidence>